<evidence type="ECO:0000256" key="5">
    <source>
        <dbReference type="ARBA" id="ARBA00023136"/>
    </source>
</evidence>
<keyword evidence="10" id="KW-1185">Reference proteome</keyword>
<feature type="domain" description="MacB-like periplasmic core" evidence="8">
    <location>
        <begin position="451"/>
        <end position="591"/>
    </location>
</feature>
<feature type="transmembrane region" description="Helical" evidence="6">
    <location>
        <begin position="21"/>
        <end position="42"/>
    </location>
</feature>
<dbReference type="OrthoDB" id="905059at2"/>
<dbReference type="InterPro" id="IPR003838">
    <property type="entry name" value="ABC3_permease_C"/>
</dbReference>
<evidence type="ECO:0000259" key="8">
    <source>
        <dbReference type="Pfam" id="PF12704"/>
    </source>
</evidence>
<dbReference type="GO" id="GO:0005886">
    <property type="term" value="C:plasma membrane"/>
    <property type="evidence" value="ECO:0007669"/>
    <property type="project" value="UniProtKB-SubCell"/>
</dbReference>
<dbReference type="Proteomes" id="UP000283523">
    <property type="component" value="Unassembled WGS sequence"/>
</dbReference>
<comment type="caution">
    <text evidence="9">The sequence shown here is derived from an EMBL/GenBank/DDBJ whole genome shotgun (WGS) entry which is preliminary data.</text>
</comment>
<sequence>MLRNYLKIAWRTLRRNRLYTGINMIGLSVSMAACWLISLYVWNELTFDRFHERADSIFRVITRFKMADSDDGLALSGADVGPRLQQTHPEVLKTVRFKSVPVATKRHGNELTNEGDVYETDKSVFDVFSYRLLSGSKTALDKPNSVVLTQQLAGKYFGAADPTGKILILNKQPYTVTGVLQDLPPNTDLRFSALLSWRDAPASAEDVFDTSCFTYVLLADQTQASGFRRKLAQFDKTQVAPRIKALGYDIKIEHQLQPLTELHFVDGLFDDTPKGNRMYLTIFSIVAAFILLVACINYMNLYVVQATKRQKEVGIRKVMGAGSHQLLGQFLGEAWLVMLMSTVLSLGVILVVRPVFEQFTAIPLTLPNWSFVSGGLAGLGLVGLLTGLYPALFLSSAQPVGALKGQSRGMGRQWTRKSLVVLQFTLSVSLIVSTLVVRQQTDYLRSKDPGFTKEQVLVVSVPAEEAIRQKMRVLKTMLAQNSRIEAVSLGLSPITNDAKGSVVREVDGQKTEQLVFFARIDEAYLNLLQIKLQAGRNFNSELASDKNRAVIVNESFVKWMGWRMDQAIGQTVKTSSNDSLPRQVIGVVRDHHFASLHNRIEPMMLYYQTDNPLNVLVRLRPSDVEVVRSAWASLIPEYPFEAAFLDTSFDKQYQQEEKAKILLTWFSTLIILISCLGLFGLIAFTSEQRTKEIGVRKVLGASVASIISLLSIDILKLVFIAIVLASPLAWYAMNEWLQDFAYKIDIAWWMFGLAGLLAIGIALATVSFQSIKAALMNPVKSLRTE</sequence>
<dbReference type="AlphaFoldDB" id="A0A418M5S5"/>
<evidence type="ECO:0000259" key="7">
    <source>
        <dbReference type="Pfam" id="PF02687"/>
    </source>
</evidence>
<dbReference type="Pfam" id="PF02687">
    <property type="entry name" value="FtsX"/>
    <property type="match status" value="2"/>
</dbReference>
<feature type="domain" description="ABC3 transporter permease C-terminal" evidence="7">
    <location>
        <begin position="666"/>
        <end position="778"/>
    </location>
</feature>
<keyword evidence="4 6" id="KW-1133">Transmembrane helix</keyword>
<dbReference type="RefSeq" id="WP_119669103.1">
    <property type="nucleotide sequence ID" value="NZ_QXED01000005.1"/>
</dbReference>
<dbReference type="Pfam" id="PF12704">
    <property type="entry name" value="MacB_PCD"/>
    <property type="match status" value="2"/>
</dbReference>
<evidence type="ECO:0000256" key="3">
    <source>
        <dbReference type="ARBA" id="ARBA00022692"/>
    </source>
</evidence>
<reference evidence="9 10" key="1">
    <citation type="submission" date="2018-08" db="EMBL/GenBank/DDBJ databases">
        <title>Fibrisoma montanum sp. nov., isolated from Danxia mountain soil.</title>
        <authorList>
            <person name="Huang Y."/>
        </authorList>
    </citation>
    <scope>NUCLEOTIDE SEQUENCE [LARGE SCALE GENOMIC DNA]</scope>
    <source>
        <strain evidence="9 10">HYT19</strain>
    </source>
</reference>
<accession>A0A418M5S5</accession>
<dbReference type="InterPro" id="IPR050250">
    <property type="entry name" value="Macrolide_Exporter_MacB"/>
</dbReference>
<organism evidence="9 10">
    <name type="scientific">Fibrisoma montanum</name>
    <dbReference type="NCBI Taxonomy" id="2305895"/>
    <lineage>
        <taxon>Bacteria</taxon>
        <taxon>Pseudomonadati</taxon>
        <taxon>Bacteroidota</taxon>
        <taxon>Cytophagia</taxon>
        <taxon>Cytophagales</taxon>
        <taxon>Spirosomataceae</taxon>
        <taxon>Fibrisoma</taxon>
    </lineage>
</organism>
<dbReference type="PANTHER" id="PTHR30572">
    <property type="entry name" value="MEMBRANE COMPONENT OF TRANSPORTER-RELATED"/>
    <property type="match status" value="1"/>
</dbReference>
<feature type="domain" description="ABC3 transporter permease C-terminal" evidence="7">
    <location>
        <begin position="285"/>
        <end position="399"/>
    </location>
</feature>
<evidence type="ECO:0000256" key="2">
    <source>
        <dbReference type="ARBA" id="ARBA00022475"/>
    </source>
</evidence>
<evidence type="ECO:0000256" key="1">
    <source>
        <dbReference type="ARBA" id="ARBA00004651"/>
    </source>
</evidence>
<keyword evidence="2" id="KW-1003">Cell membrane</keyword>
<evidence type="ECO:0000313" key="9">
    <source>
        <dbReference type="EMBL" id="RIV21309.1"/>
    </source>
</evidence>
<name>A0A418M5S5_9BACT</name>
<keyword evidence="5 6" id="KW-0472">Membrane</keyword>
<dbReference type="GO" id="GO:0022857">
    <property type="term" value="F:transmembrane transporter activity"/>
    <property type="evidence" value="ECO:0007669"/>
    <property type="project" value="TreeGrafter"/>
</dbReference>
<feature type="transmembrane region" description="Helical" evidence="6">
    <location>
        <begin position="376"/>
        <end position="397"/>
    </location>
</feature>
<keyword evidence="3 6" id="KW-0812">Transmembrane</keyword>
<dbReference type="PANTHER" id="PTHR30572:SF18">
    <property type="entry name" value="ABC-TYPE MACROLIDE FAMILY EXPORT SYSTEM PERMEASE COMPONENT 2"/>
    <property type="match status" value="1"/>
</dbReference>
<feature type="transmembrane region" description="Helical" evidence="6">
    <location>
        <begin position="698"/>
        <end position="726"/>
    </location>
</feature>
<proteinExistence type="predicted"/>
<feature type="transmembrane region" description="Helical" evidence="6">
    <location>
        <begin position="662"/>
        <end position="686"/>
    </location>
</feature>
<evidence type="ECO:0000313" key="10">
    <source>
        <dbReference type="Proteomes" id="UP000283523"/>
    </source>
</evidence>
<comment type="subcellular location">
    <subcellularLocation>
        <location evidence="1">Cell membrane</location>
        <topology evidence="1">Multi-pass membrane protein</topology>
    </subcellularLocation>
</comment>
<feature type="transmembrane region" description="Helical" evidence="6">
    <location>
        <begin position="278"/>
        <end position="301"/>
    </location>
</feature>
<evidence type="ECO:0000256" key="6">
    <source>
        <dbReference type="SAM" id="Phobius"/>
    </source>
</evidence>
<feature type="transmembrane region" description="Helical" evidence="6">
    <location>
        <begin position="746"/>
        <end position="768"/>
    </location>
</feature>
<dbReference type="EMBL" id="QXED01000005">
    <property type="protein sequence ID" value="RIV21309.1"/>
    <property type="molecule type" value="Genomic_DNA"/>
</dbReference>
<feature type="transmembrane region" description="Helical" evidence="6">
    <location>
        <begin position="418"/>
        <end position="437"/>
    </location>
</feature>
<dbReference type="PROSITE" id="PS51257">
    <property type="entry name" value="PROKAR_LIPOPROTEIN"/>
    <property type="match status" value="1"/>
</dbReference>
<gene>
    <name evidence="9" type="ORF">DYU11_18040</name>
</gene>
<protein>
    <submittedName>
        <fullName evidence="9">ABC transporter permease</fullName>
    </submittedName>
</protein>
<feature type="domain" description="MacB-like periplasmic core" evidence="8">
    <location>
        <begin position="20"/>
        <end position="232"/>
    </location>
</feature>
<dbReference type="InterPro" id="IPR025857">
    <property type="entry name" value="MacB_PCD"/>
</dbReference>
<evidence type="ECO:0000256" key="4">
    <source>
        <dbReference type="ARBA" id="ARBA00022989"/>
    </source>
</evidence>
<feature type="transmembrane region" description="Helical" evidence="6">
    <location>
        <begin position="334"/>
        <end position="356"/>
    </location>
</feature>